<dbReference type="RefSeq" id="WP_151691809.1">
    <property type="nucleotide sequence ID" value="NZ_BMGX01000002.1"/>
</dbReference>
<gene>
    <name evidence="3" type="ORF">F8C82_02270</name>
</gene>
<sequence>MTRKHLFSILLFAASFSITGQDIPAVNNVYDDNIRTVRLLRVGETESMPFVRLGANGAIKLMFDDLAADFKNYQYTFLHCNADWTPSDLIRAEYMETYQQEIIRDYNFSFNTYVPYTHYELSFPNQYIKFTKSGNYLLIVYLDTPDEPAFTLRFVIYEDVVNISSDTHRATTADQMADHQQVDFSIYHGEYPIPDAFRDLKVTVMQNHRWDNAITNLKPRFMSNNTLNYDYDLENNFLGGNEFREFNTKNMRSLSLRVRKIEIDTAFVAYVMDEESRRFKQFITWEDLNGGYRIIKQDGEDEHTEADYIRMDFKLKYDYPLPGGCYLFGELTNWRVDPKYALTYNHDEGTYTGQFYFKQGFYNYQYATMTAAGGADTTPFEGDHWQTENEYTIIVYHREIGIRYDRVIGITTSNYIGD</sequence>
<accession>A0A6L3ZI22</accession>
<feature type="signal peptide" evidence="1">
    <location>
        <begin position="1"/>
        <end position="20"/>
    </location>
</feature>
<dbReference type="AlphaFoldDB" id="A0A6L3ZI22"/>
<comment type="caution">
    <text evidence="3">The sequence shown here is derived from an EMBL/GenBank/DDBJ whole genome shotgun (WGS) entry which is preliminary data.</text>
</comment>
<keyword evidence="1" id="KW-0732">Signal</keyword>
<dbReference type="OrthoDB" id="1522602at2"/>
<name>A0A6L3ZI22_9FLAO</name>
<feature type="domain" description="Type 9 secretion system plug protein N-terminal" evidence="2">
    <location>
        <begin position="34"/>
        <end position="158"/>
    </location>
</feature>
<proteinExistence type="predicted"/>
<dbReference type="Pfam" id="PF17116">
    <property type="entry name" value="T9SS_plug_1st"/>
    <property type="match status" value="1"/>
</dbReference>
<evidence type="ECO:0000259" key="2">
    <source>
        <dbReference type="Pfam" id="PF17116"/>
    </source>
</evidence>
<evidence type="ECO:0000256" key="1">
    <source>
        <dbReference type="SAM" id="SignalP"/>
    </source>
</evidence>
<feature type="chain" id="PRO_5026975951" evidence="1">
    <location>
        <begin position="21"/>
        <end position="418"/>
    </location>
</feature>
<evidence type="ECO:0000313" key="3">
    <source>
        <dbReference type="EMBL" id="KAB2817238.1"/>
    </source>
</evidence>
<keyword evidence="4" id="KW-1185">Reference proteome</keyword>
<reference evidence="3 4" key="1">
    <citation type="submission" date="2019-10" db="EMBL/GenBank/DDBJ databases">
        <title>Genome sequence of Phaeocystidibacter marisrubri JCM30614 (type strain).</title>
        <authorList>
            <person name="Bowman J.P."/>
        </authorList>
    </citation>
    <scope>NUCLEOTIDE SEQUENCE [LARGE SCALE GENOMIC DNA]</scope>
    <source>
        <strain evidence="3 4">JCM 30614</strain>
    </source>
</reference>
<dbReference type="InterPro" id="IPR031345">
    <property type="entry name" value="T9SS_Plug_N"/>
</dbReference>
<evidence type="ECO:0000313" key="4">
    <source>
        <dbReference type="Proteomes" id="UP000484164"/>
    </source>
</evidence>
<dbReference type="EMBL" id="WBVQ01000001">
    <property type="protein sequence ID" value="KAB2817238.1"/>
    <property type="molecule type" value="Genomic_DNA"/>
</dbReference>
<protein>
    <submittedName>
        <fullName evidence="3">DUF5103 domain-containing protein</fullName>
    </submittedName>
</protein>
<dbReference type="Proteomes" id="UP000484164">
    <property type="component" value="Unassembled WGS sequence"/>
</dbReference>
<organism evidence="3 4">
    <name type="scientific">Phaeocystidibacter marisrubri</name>
    <dbReference type="NCBI Taxonomy" id="1577780"/>
    <lineage>
        <taxon>Bacteria</taxon>
        <taxon>Pseudomonadati</taxon>
        <taxon>Bacteroidota</taxon>
        <taxon>Flavobacteriia</taxon>
        <taxon>Flavobacteriales</taxon>
        <taxon>Phaeocystidibacteraceae</taxon>
        <taxon>Phaeocystidibacter</taxon>
    </lineage>
</organism>